<dbReference type="InterPro" id="IPR029052">
    <property type="entry name" value="Metallo-depent_PP-like"/>
</dbReference>
<comment type="caution">
    <text evidence="3">The sequence shown here is derived from an EMBL/GenBank/DDBJ whole genome shotgun (WGS) entry which is preliminary data.</text>
</comment>
<evidence type="ECO:0000313" key="3">
    <source>
        <dbReference type="EMBL" id="NWE88007.1"/>
    </source>
</evidence>
<name>A0A7Y8FYR4_9PSED</name>
<dbReference type="Proteomes" id="UP000572863">
    <property type="component" value="Unassembled WGS sequence"/>
</dbReference>
<dbReference type="GO" id="GO:0016787">
    <property type="term" value="F:hydrolase activity"/>
    <property type="evidence" value="ECO:0007669"/>
    <property type="project" value="InterPro"/>
</dbReference>
<dbReference type="Proteomes" id="UP000585226">
    <property type="component" value="Unassembled WGS sequence"/>
</dbReference>
<reference evidence="4 5" key="1">
    <citation type="submission" date="2020-04" db="EMBL/GenBank/DDBJ databases">
        <title>Molecular characterization of pseudomonads from Agaricus bisporus reveal novel blotch 2 pathogens in Western Europe.</title>
        <authorList>
            <person name="Taparia T."/>
            <person name="Krijger M."/>
            <person name="Haynes E."/>
            <person name="Elpinstone J.G."/>
            <person name="Noble R."/>
            <person name="Van Der Wolf J."/>
        </authorList>
    </citation>
    <scope>NUCLEOTIDE SEQUENCE [LARGE SCALE GENOMIC DNA]</scope>
    <source>
        <strain evidence="2 4">P7774</strain>
        <strain evidence="3 5">P8021</strain>
    </source>
</reference>
<evidence type="ECO:0000313" key="2">
    <source>
        <dbReference type="EMBL" id="NWD98616.1"/>
    </source>
</evidence>
<dbReference type="AlphaFoldDB" id="A0A7Y8FYR4"/>
<dbReference type="InterPro" id="IPR004843">
    <property type="entry name" value="Calcineurin-like_PHP"/>
</dbReference>
<dbReference type="RefSeq" id="WP_177062059.1">
    <property type="nucleotide sequence ID" value="NZ_JACARY010000081.1"/>
</dbReference>
<dbReference type="PANTHER" id="PTHR37844">
    <property type="entry name" value="SER/THR PROTEIN PHOSPHATASE SUPERFAMILY (AFU_ORTHOLOGUE AFUA_1G14840)"/>
    <property type="match status" value="1"/>
</dbReference>
<sequence length="245" mass="28037">MKMLIYSDLHNEFALFSPPATDADIIVLAGDIDVQSRGVEWANKAFNRPVIYCSGNHEFYKGHIDHTLRKMREAAAPHVHVLENQVWIYNQTRFLVSTAWTDFSSTGDVLAASSMCRRWMNDFKVIRAEERFRRLRPEDVIKRNHIAYDFLFSELAKPFDGKTAVITHHCPVPEVSGEKHDGHLCAAYTNCWHALVEKADLWIFGHTHRSVDVTVGRCRVVSNPRGYPYENTGFDSNLVISFPSV</sequence>
<dbReference type="Pfam" id="PF00149">
    <property type="entry name" value="Metallophos"/>
    <property type="match status" value="1"/>
</dbReference>
<evidence type="ECO:0000313" key="5">
    <source>
        <dbReference type="Proteomes" id="UP000585226"/>
    </source>
</evidence>
<proteinExistence type="predicted"/>
<evidence type="ECO:0000313" key="4">
    <source>
        <dbReference type="Proteomes" id="UP000572863"/>
    </source>
</evidence>
<dbReference type="SUPFAM" id="SSF56300">
    <property type="entry name" value="Metallo-dependent phosphatases"/>
    <property type="match status" value="1"/>
</dbReference>
<organism evidence="3 5">
    <name type="scientific">Pseudomonas reactans</name>
    <dbReference type="NCBI Taxonomy" id="117680"/>
    <lineage>
        <taxon>Bacteria</taxon>
        <taxon>Pseudomonadati</taxon>
        <taxon>Pseudomonadota</taxon>
        <taxon>Gammaproteobacteria</taxon>
        <taxon>Pseudomonadales</taxon>
        <taxon>Pseudomonadaceae</taxon>
        <taxon>Pseudomonas</taxon>
    </lineage>
</organism>
<dbReference type="EMBL" id="JACARY010000081">
    <property type="protein sequence ID" value="NWD98616.1"/>
    <property type="molecule type" value="Genomic_DNA"/>
</dbReference>
<protein>
    <submittedName>
        <fullName evidence="3">Metallophosphoesterase family protein</fullName>
    </submittedName>
</protein>
<accession>A0A7Y8FYR4</accession>
<gene>
    <name evidence="2" type="ORF">HX871_29795</name>
    <name evidence="3" type="ORF">HX893_07680</name>
</gene>
<dbReference type="Gene3D" id="3.60.21.10">
    <property type="match status" value="1"/>
</dbReference>
<feature type="domain" description="Calcineurin-like phosphoesterase" evidence="1">
    <location>
        <begin position="2"/>
        <end position="209"/>
    </location>
</feature>
<keyword evidence="4" id="KW-1185">Reference proteome</keyword>
<dbReference type="EMBL" id="JACASD010000016">
    <property type="protein sequence ID" value="NWE88007.1"/>
    <property type="molecule type" value="Genomic_DNA"/>
</dbReference>
<evidence type="ECO:0000259" key="1">
    <source>
        <dbReference type="Pfam" id="PF00149"/>
    </source>
</evidence>
<dbReference type="PANTHER" id="PTHR37844:SF2">
    <property type="entry name" value="SER_THR PROTEIN PHOSPHATASE SUPERFAMILY (AFU_ORTHOLOGUE AFUA_1G14840)"/>
    <property type="match status" value="1"/>
</dbReference>